<proteinExistence type="inferred from homology"/>
<accession>A0A438AT73</accession>
<dbReference type="GO" id="GO:0003700">
    <property type="term" value="F:DNA-binding transcription factor activity"/>
    <property type="evidence" value="ECO:0007669"/>
    <property type="project" value="InterPro"/>
</dbReference>
<dbReference type="Gene3D" id="1.10.10.10">
    <property type="entry name" value="Winged helix-like DNA-binding domain superfamily/Winged helix DNA-binding domain"/>
    <property type="match status" value="1"/>
</dbReference>
<keyword evidence="3" id="KW-0238">DNA-binding</keyword>
<dbReference type="InterPro" id="IPR036390">
    <property type="entry name" value="WH_DNA-bd_sf"/>
</dbReference>
<dbReference type="RefSeq" id="WP_127954430.1">
    <property type="nucleotide sequence ID" value="NZ_RKLO01000004.1"/>
</dbReference>
<evidence type="ECO:0000256" key="1">
    <source>
        <dbReference type="ARBA" id="ARBA00009437"/>
    </source>
</evidence>
<dbReference type="PRINTS" id="PR00039">
    <property type="entry name" value="HTHLYSR"/>
</dbReference>
<evidence type="ECO:0000313" key="6">
    <source>
        <dbReference type="EMBL" id="RVW02001.1"/>
    </source>
</evidence>
<dbReference type="InterPro" id="IPR000847">
    <property type="entry name" value="LysR_HTH_N"/>
</dbReference>
<dbReference type="OrthoDB" id="9789529at2"/>
<reference evidence="6 7" key="1">
    <citation type="submission" date="2018-11" db="EMBL/GenBank/DDBJ databases">
        <title>Rhodococcus spongicola sp. nov. and Rhodococcus xishaensis sp. nov. from marine sponges.</title>
        <authorList>
            <person name="Li L."/>
            <person name="Lin H.W."/>
        </authorList>
    </citation>
    <scope>NUCLEOTIDE SEQUENCE [LARGE SCALE GENOMIC DNA]</scope>
    <source>
        <strain evidence="6 7">LHW51113</strain>
    </source>
</reference>
<dbReference type="Pfam" id="PF03466">
    <property type="entry name" value="LysR_substrate"/>
    <property type="match status" value="1"/>
</dbReference>
<keyword evidence="4" id="KW-0804">Transcription</keyword>
<evidence type="ECO:0000313" key="7">
    <source>
        <dbReference type="Proteomes" id="UP000283479"/>
    </source>
</evidence>
<gene>
    <name evidence="6" type="ORF">EGT50_11220</name>
</gene>
<evidence type="ECO:0000256" key="4">
    <source>
        <dbReference type="ARBA" id="ARBA00023163"/>
    </source>
</evidence>
<dbReference type="SUPFAM" id="SSF53850">
    <property type="entry name" value="Periplasmic binding protein-like II"/>
    <property type="match status" value="1"/>
</dbReference>
<organism evidence="6 7">
    <name type="scientific">Rhodococcus xishaensis</name>
    <dbReference type="NCBI Taxonomy" id="2487364"/>
    <lineage>
        <taxon>Bacteria</taxon>
        <taxon>Bacillati</taxon>
        <taxon>Actinomycetota</taxon>
        <taxon>Actinomycetes</taxon>
        <taxon>Mycobacteriales</taxon>
        <taxon>Nocardiaceae</taxon>
        <taxon>Rhodococcus</taxon>
    </lineage>
</organism>
<dbReference type="GO" id="GO:0000976">
    <property type="term" value="F:transcription cis-regulatory region binding"/>
    <property type="evidence" value="ECO:0007669"/>
    <property type="project" value="TreeGrafter"/>
</dbReference>
<comment type="caution">
    <text evidence="6">The sequence shown here is derived from an EMBL/GenBank/DDBJ whole genome shotgun (WGS) entry which is preliminary data.</text>
</comment>
<dbReference type="AlphaFoldDB" id="A0A438AT73"/>
<dbReference type="PANTHER" id="PTHR30126:SF39">
    <property type="entry name" value="HTH-TYPE TRANSCRIPTIONAL REGULATOR CYSL"/>
    <property type="match status" value="1"/>
</dbReference>
<evidence type="ECO:0000256" key="3">
    <source>
        <dbReference type="ARBA" id="ARBA00023125"/>
    </source>
</evidence>
<dbReference type="SUPFAM" id="SSF46785">
    <property type="entry name" value="Winged helix' DNA-binding domain"/>
    <property type="match status" value="1"/>
</dbReference>
<name>A0A438AT73_9NOCA</name>
<dbReference type="InterPro" id="IPR036388">
    <property type="entry name" value="WH-like_DNA-bd_sf"/>
</dbReference>
<feature type="domain" description="HTH lysR-type" evidence="5">
    <location>
        <begin position="5"/>
        <end position="62"/>
    </location>
</feature>
<evidence type="ECO:0000259" key="5">
    <source>
        <dbReference type="PROSITE" id="PS50931"/>
    </source>
</evidence>
<keyword evidence="2" id="KW-0805">Transcription regulation</keyword>
<dbReference type="EMBL" id="RKLO01000004">
    <property type="protein sequence ID" value="RVW02001.1"/>
    <property type="molecule type" value="Genomic_DNA"/>
</dbReference>
<comment type="similarity">
    <text evidence="1">Belongs to the LysR transcriptional regulatory family.</text>
</comment>
<dbReference type="InterPro" id="IPR005119">
    <property type="entry name" value="LysR_subst-bd"/>
</dbReference>
<dbReference type="Pfam" id="PF00126">
    <property type="entry name" value="HTH_1"/>
    <property type="match status" value="1"/>
</dbReference>
<dbReference type="PROSITE" id="PS50931">
    <property type="entry name" value="HTH_LYSR"/>
    <property type="match status" value="1"/>
</dbReference>
<evidence type="ECO:0000256" key="2">
    <source>
        <dbReference type="ARBA" id="ARBA00023015"/>
    </source>
</evidence>
<dbReference type="PANTHER" id="PTHR30126">
    <property type="entry name" value="HTH-TYPE TRANSCRIPTIONAL REGULATOR"/>
    <property type="match status" value="1"/>
</dbReference>
<keyword evidence="7" id="KW-1185">Reference proteome</keyword>
<protein>
    <submittedName>
        <fullName evidence="6">LysR family transcriptional regulator</fullName>
    </submittedName>
</protein>
<sequence length="300" mass="31857">MAPKLSLQRLETFVAVVEHGGLSAAARALGIAQSTVSSNLQLLERELGVVLVDRSGRAARPTDAGEVLIDHARALLSLAAEAADQVTRLRSAPISGVLEVGGTATVTQQVLPRLLTSFAGRYPGIEIDLHVDNSAGVVRAVTDGRLPLAVIAAETDKPSLEATRVGSEPQTMIVASDHPLAGREASPHELRGSRILLREEGSASRRYQVALLEKWRIPRAHTSTIASNAAIIGAVAHGLGISCLPRSCAADAHELGRISEVHLEPAPPTRPINLVRLAERPLTLIEELFLGHVREKEGVE</sequence>
<dbReference type="Proteomes" id="UP000283479">
    <property type="component" value="Unassembled WGS sequence"/>
</dbReference>
<dbReference type="FunFam" id="1.10.10.10:FF:000001">
    <property type="entry name" value="LysR family transcriptional regulator"/>
    <property type="match status" value="1"/>
</dbReference>
<dbReference type="Gene3D" id="3.40.190.10">
    <property type="entry name" value="Periplasmic binding protein-like II"/>
    <property type="match status" value="2"/>
</dbReference>